<dbReference type="GO" id="GO:0008270">
    <property type="term" value="F:zinc ion binding"/>
    <property type="evidence" value="ECO:0007669"/>
    <property type="project" value="UniProtKB-KW"/>
</dbReference>
<dbReference type="GO" id="GO:0016567">
    <property type="term" value="P:protein ubiquitination"/>
    <property type="evidence" value="ECO:0007669"/>
    <property type="project" value="TreeGrafter"/>
</dbReference>
<dbReference type="GO" id="GO:0061630">
    <property type="term" value="F:ubiquitin protein ligase activity"/>
    <property type="evidence" value="ECO:0007669"/>
    <property type="project" value="TreeGrafter"/>
</dbReference>
<feature type="transmembrane region" description="Helical" evidence="5">
    <location>
        <begin position="373"/>
        <end position="395"/>
    </location>
</feature>
<keyword evidence="5" id="KW-0472">Membrane</keyword>
<keyword evidence="3" id="KW-0862">Zinc</keyword>
<feature type="transmembrane region" description="Helical" evidence="5">
    <location>
        <begin position="72"/>
        <end position="94"/>
    </location>
</feature>
<sequence length="532" mass="62406">MRSIERPRQQIKYFQQLTRQFSNQEVSTKNQVAQQPLSFGKVALLLYLFMLYILVIISVTIVAILKNQEQEQVIILCILIILIQSALFGCTVYVKLQISEAQDRWYRVVQESQMNKQVYSSSHNFYLLYTDQSKFTMSKLIQLYCSFALLFLILNIIDRNYYDCNDKQQNRKYINSNNKDCIKYSVKPKFEGPMLIPLSVLCIIQLGLLLGYQISGVYLKLEILVKKCQWPSYQYNNQNLNITKTIIWSKVFCMVFLLNSIGKFVALVIILIQTQNETSKILIYSNLFYHAIMIIFILIIFRTTSSLNNGQQHDDLQFINHQILIESLLQRNNTTRLLFKLFLVLSCIFTAVGIMLFEIQMEMTDVVINYDIFIVYDCAIAQLVLIGLMIIKYLIFPILDFGDVIQKFENQPQENYEQQVQTVEQQQMLILVQRQQEINIIPINNPVILIENNRSNQQKLPPLSTIEDNFIFQVELNEKLDCTICLQQLIQYSATNRVVQLKCHINHIFHQKCITNWLNQNKKCPICNTEFQ</sequence>
<dbReference type="SMART" id="SM00184">
    <property type="entry name" value="RING"/>
    <property type="match status" value="1"/>
</dbReference>
<evidence type="ECO:0000259" key="6">
    <source>
        <dbReference type="PROSITE" id="PS50089"/>
    </source>
</evidence>
<evidence type="ECO:0000256" key="2">
    <source>
        <dbReference type="ARBA" id="ARBA00022771"/>
    </source>
</evidence>
<dbReference type="EMBL" id="CAJJDN010000109">
    <property type="protein sequence ID" value="CAD8115679.1"/>
    <property type="molecule type" value="Genomic_DNA"/>
</dbReference>
<dbReference type="PANTHER" id="PTHR45969">
    <property type="entry name" value="RING ZINC FINGER PROTEIN-RELATED"/>
    <property type="match status" value="1"/>
</dbReference>
<feature type="transmembrane region" description="Helical" evidence="5">
    <location>
        <begin position="281"/>
        <end position="301"/>
    </location>
</feature>
<feature type="transmembrane region" description="Helical" evidence="5">
    <location>
        <begin position="251"/>
        <end position="275"/>
    </location>
</feature>
<evidence type="ECO:0000256" key="1">
    <source>
        <dbReference type="ARBA" id="ARBA00022723"/>
    </source>
</evidence>
<keyword evidence="8" id="KW-1185">Reference proteome</keyword>
<feature type="transmembrane region" description="Helical" evidence="5">
    <location>
        <begin position="337"/>
        <end position="361"/>
    </location>
</feature>
<feature type="domain" description="RING-type" evidence="6">
    <location>
        <begin position="482"/>
        <end position="528"/>
    </location>
</feature>
<keyword evidence="1" id="KW-0479">Metal-binding</keyword>
<evidence type="ECO:0000256" key="3">
    <source>
        <dbReference type="ARBA" id="ARBA00022833"/>
    </source>
</evidence>
<feature type="transmembrane region" description="Helical" evidence="5">
    <location>
        <begin position="44"/>
        <end position="66"/>
    </location>
</feature>
<dbReference type="AlphaFoldDB" id="A0A8S1QIR6"/>
<organism evidence="7 8">
    <name type="scientific">Paramecium sonneborni</name>
    <dbReference type="NCBI Taxonomy" id="65129"/>
    <lineage>
        <taxon>Eukaryota</taxon>
        <taxon>Sar</taxon>
        <taxon>Alveolata</taxon>
        <taxon>Ciliophora</taxon>
        <taxon>Intramacronucleata</taxon>
        <taxon>Oligohymenophorea</taxon>
        <taxon>Peniculida</taxon>
        <taxon>Parameciidae</taxon>
        <taxon>Paramecium</taxon>
    </lineage>
</organism>
<name>A0A8S1QIR6_9CILI</name>
<feature type="transmembrane region" description="Helical" evidence="5">
    <location>
        <begin position="140"/>
        <end position="157"/>
    </location>
</feature>
<keyword evidence="5" id="KW-1133">Transmembrane helix</keyword>
<protein>
    <recommendedName>
        <fullName evidence="6">RING-type domain-containing protein</fullName>
    </recommendedName>
</protein>
<dbReference type="OrthoDB" id="8062037at2759"/>
<comment type="caution">
    <text evidence="7">The sequence shown here is derived from an EMBL/GenBank/DDBJ whole genome shotgun (WGS) entry which is preliminary data.</text>
</comment>
<keyword evidence="2 4" id="KW-0863">Zinc-finger</keyword>
<dbReference type="PROSITE" id="PS50089">
    <property type="entry name" value="ZF_RING_2"/>
    <property type="match status" value="1"/>
</dbReference>
<evidence type="ECO:0000256" key="5">
    <source>
        <dbReference type="SAM" id="Phobius"/>
    </source>
</evidence>
<dbReference type="Pfam" id="PF13639">
    <property type="entry name" value="zf-RING_2"/>
    <property type="match status" value="1"/>
</dbReference>
<proteinExistence type="predicted"/>
<accession>A0A8S1QIR6</accession>
<gene>
    <name evidence="7" type="ORF">PSON_ATCC_30995.1.T1090036</name>
</gene>
<dbReference type="Proteomes" id="UP000692954">
    <property type="component" value="Unassembled WGS sequence"/>
</dbReference>
<keyword evidence="5" id="KW-0812">Transmembrane</keyword>
<feature type="transmembrane region" description="Helical" evidence="5">
    <location>
        <begin position="194"/>
        <end position="219"/>
    </location>
</feature>
<evidence type="ECO:0000313" key="8">
    <source>
        <dbReference type="Proteomes" id="UP000692954"/>
    </source>
</evidence>
<dbReference type="PANTHER" id="PTHR45969:SF69">
    <property type="entry name" value="FINGER DOMAIN PROTEIN, PUTATIVE (AFU_ORTHOLOGUE AFUA_3G12190)-RELATED"/>
    <property type="match status" value="1"/>
</dbReference>
<evidence type="ECO:0000256" key="4">
    <source>
        <dbReference type="PROSITE-ProRule" id="PRU00175"/>
    </source>
</evidence>
<dbReference type="InterPro" id="IPR001841">
    <property type="entry name" value="Znf_RING"/>
</dbReference>
<evidence type="ECO:0000313" key="7">
    <source>
        <dbReference type="EMBL" id="CAD8115679.1"/>
    </source>
</evidence>
<reference evidence="7" key="1">
    <citation type="submission" date="2021-01" db="EMBL/GenBank/DDBJ databases">
        <authorList>
            <consortium name="Genoscope - CEA"/>
            <person name="William W."/>
        </authorList>
    </citation>
    <scope>NUCLEOTIDE SEQUENCE</scope>
</reference>